<feature type="region of interest" description="Disordered" evidence="1">
    <location>
        <begin position="298"/>
        <end position="317"/>
    </location>
</feature>
<organism evidence="2 3">
    <name type="scientific">Lobosporangium transversale</name>
    <dbReference type="NCBI Taxonomy" id="64571"/>
    <lineage>
        <taxon>Eukaryota</taxon>
        <taxon>Fungi</taxon>
        <taxon>Fungi incertae sedis</taxon>
        <taxon>Mucoromycota</taxon>
        <taxon>Mortierellomycotina</taxon>
        <taxon>Mortierellomycetes</taxon>
        <taxon>Mortierellales</taxon>
        <taxon>Mortierellaceae</taxon>
        <taxon>Lobosporangium</taxon>
    </lineage>
</organism>
<evidence type="ECO:0000313" key="3">
    <source>
        <dbReference type="Proteomes" id="UP000193648"/>
    </source>
</evidence>
<dbReference type="EMBL" id="MCFF01000090">
    <property type="protein sequence ID" value="ORY94288.1"/>
    <property type="molecule type" value="Genomic_DNA"/>
</dbReference>
<feature type="compositionally biased region" description="Basic and acidic residues" evidence="1">
    <location>
        <begin position="253"/>
        <end position="264"/>
    </location>
</feature>
<dbReference type="RefSeq" id="XP_021875231.1">
    <property type="nucleotide sequence ID" value="XM_022020173.1"/>
</dbReference>
<feature type="compositionally biased region" description="Acidic residues" evidence="1">
    <location>
        <begin position="265"/>
        <end position="276"/>
    </location>
</feature>
<reference evidence="2 3" key="1">
    <citation type="submission" date="2016-07" db="EMBL/GenBank/DDBJ databases">
        <title>Pervasive Adenine N6-methylation of Active Genes in Fungi.</title>
        <authorList>
            <consortium name="DOE Joint Genome Institute"/>
            <person name="Mondo S.J."/>
            <person name="Dannebaum R.O."/>
            <person name="Kuo R.C."/>
            <person name="Labutti K."/>
            <person name="Haridas S."/>
            <person name="Kuo A."/>
            <person name="Salamov A."/>
            <person name="Ahrendt S.R."/>
            <person name="Lipzen A."/>
            <person name="Sullivan W."/>
            <person name="Andreopoulos W.B."/>
            <person name="Clum A."/>
            <person name="Lindquist E."/>
            <person name="Daum C."/>
            <person name="Ramamoorthy G.K."/>
            <person name="Gryganskyi A."/>
            <person name="Culley D."/>
            <person name="Magnuson J.K."/>
            <person name="James T.Y."/>
            <person name="O'Malley M.A."/>
            <person name="Stajich J.E."/>
            <person name="Spatafora J.W."/>
            <person name="Visel A."/>
            <person name="Grigoriev I.V."/>
        </authorList>
    </citation>
    <scope>NUCLEOTIDE SEQUENCE [LARGE SCALE GENOMIC DNA]</scope>
    <source>
        <strain evidence="2 3">NRRL 3116</strain>
    </source>
</reference>
<feature type="compositionally biased region" description="Low complexity" evidence="1">
    <location>
        <begin position="82"/>
        <end position="93"/>
    </location>
</feature>
<dbReference type="InParanoid" id="A0A1Y2G554"/>
<keyword evidence="3" id="KW-1185">Reference proteome</keyword>
<proteinExistence type="predicted"/>
<feature type="region of interest" description="Disordered" evidence="1">
    <location>
        <begin position="401"/>
        <end position="469"/>
    </location>
</feature>
<protein>
    <submittedName>
        <fullName evidence="2">Uncharacterized protein</fullName>
    </submittedName>
</protein>
<feature type="compositionally biased region" description="Basic and acidic residues" evidence="1">
    <location>
        <begin position="71"/>
        <end position="81"/>
    </location>
</feature>
<feature type="compositionally biased region" description="Low complexity" evidence="1">
    <location>
        <begin position="403"/>
        <end position="419"/>
    </location>
</feature>
<dbReference type="AlphaFoldDB" id="A0A1Y2G554"/>
<evidence type="ECO:0000256" key="1">
    <source>
        <dbReference type="SAM" id="MobiDB-lite"/>
    </source>
</evidence>
<feature type="region of interest" description="Disordered" evidence="1">
    <location>
        <begin position="1"/>
        <end position="109"/>
    </location>
</feature>
<name>A0A1Y2G554_9FUNG</name>
<dbReference type="OrthoDB" id="10681130at2759"/>
<sequence length="515" mass="54337">MHIYTNTTERSETMSNQRQDEVDAFFNAIDSPIANTGSRTGTELGVGTRVEAEAGTEAGIGITSSSTPEAPRPRSGSESRSRSASASASGPGSWSQHSSGNDDSNRPMETIQRKESPSIFNANSAILPLSSSPSLSLSSSGRTQPPGTSPAIQKGSMPLGLALGGSRFRRKPLFDPDDDNDDNDDERGEGERKEEGVGNGRRGAGRVSSNVQKKRFQELIQSEYNGGTGSNDHNKQHRHLRKKRGDEEQVGIEEIHDIETHQDREEEDRDDDEDTNSETPLHPQETIRGLKSHHDFNFFKNKNLPDHQGGRRSRSNSFLSRLGASAAAVLGTGDNSGGIGISSSGGGSSNNYGNNSSIKSSSHMKSPRLGIGPFASASRLNPRHSSKMFFPRTTVLGTGGGVSATSPAASAAPTAARTSDPLNADGTNPGVSELESEGNGRVGAAGWNGSIGSMDHGSGSGSGSGSYSNGPSPIYPGGINPYHDDAVDWVVEGTGMRVAYDDFTTIGKVFISILF</sequence>
<feature type="compositionally biased region" description="Polar residues" evidence="1">
    <location>
        <begin position="1"/>
        <end position="17"/>
    </location>
</feature>
<feature type="region of interest" description="Disordered" evidence="1">
    <location>
        <begin position="341"/>
        <end position="386"/>
    </location>
</feature>
<feature type="compositionally biased region" description="Acidic residues" evidence="1">
    <location>
        <begin position="175"/>
        <end position="188"/>
    </location>
</feature>
<feature type="compositionally biased region" description="Basic and acidic residues" evidence="1">
    <location>
        <begin position="298"/>
        <end position="309"/>
    </location>
</feature>
<gene>
    <name evidence="2" type="ORF">BCR41DRAFT_249587</name>
</gene>
<feature type="compositionally biased region" description="Low complexity" evidence="1">
    <location>
        <begin position="349"/>
        <end position="361"/>
    </location>
</feature>
<feature type="region of interest" description="Disordered" evidence="1">
    <location>
        <begin position="131"/>
        <end position="289"/>
    </location>
</feature>
<dbReference type="Proteomes" id="UP000193648">
    <property type="component" value="Unassembled WGS sequence"/>
</dbReference>
<evidence type="ECO:0000313" key="2">
    <source>
        <dbReference type="EMBL" id="ORY94288.1"/>
    </source>
</evidence>
<accession>A0A1Y2G554</accession>
<dbReference type="GeneID" id="33562017"/>
<comment type="caution">
    <text evidence="2">The sequence shown here is derived from an EMBL/GenBank/DDBJ whole genome shotgun (WGS) entry which is preliminary data.</text>
</comment>
<feature type="compositionally biased region" description="Low complexity" evidence="1">
    <location>
        <begin position="131"/>
        <end position="140"/>
    </location>
</feature>